<sequence>METEILKLLATQGGFALLFSYLLFYVLKENSKREQRYQEIIERFSDYLPTIENNINLIKEYVKPDLK</sequence>
<accession>A0A6B3ZVL7</accession>
<dbReference type="AlphaFoldDB" id="A0A6B3ZVL7"/>
<dbReference type="RefSeq" id="WP_003356707.1">
    <property type="nucleotide sequence ID" value="NZ_CP013246.1"/>
</dbReference>
<gene>
    <name evidence="1" type="ORF">FC794_10935</name>
</gene>
<evidence type="ECO:0000313" key="1">
    <source>
        <dbReference type="EMBL" id="NFG17301.1"/>
    </source>
</evidence>
<name>A0A6B3ZVL7_CLOBO</name>
<dbReference type="EMBL" id="SWOY01000003">
    <property type="protein sequence ID" value="NFG17301.1"/>
    <property type="molecule type" value="Genomic_DNA"/>
</dbReference>
<dbReference type="Pfam" id="PF10960">
    <property type="entry name" value="Holin_BhlA"/>
    <property type="match status" value="1"/>
</dbReference>
<dbReference type="Proteomes" id="UP000478995">
    <property type="component" value="Unassembled WGS sequence"/>
</dbReference>
<organism evidence="1 2">
    <name type="scientific">Clostridium botulinum</name>
    <dbReference type="NCBI Taxonomy" id="1491"/>
    <lineage>
        <taxon>Bacteria</taxon>
        <taxon>Bacillati</taxon>
        <taxon>Bacillota</taxon>
        <taxon>Clostridia</taxon>
        <taxon>Eubacteriales</taxon>
        <taxon>Clostridiaceae</taxon>
        <taxon>Clostridium</taxon>
    </lineage>
</organism>
<dbReference type="InterPro" id="IPR024405">
    <property type="entry name" value="Phage_BhlA/UviB"/>
</dbReference>
<reference evidence="1 2" key="1">
    <citation type="submission" date="2019-04" db="EMBL/GenBank/DDBJ databases">
        <title>Genome sequencing of Clostridium botulinum Groups I-IV and Clostridium butyricum.</title>
        <authorList>
            <person name="Brunt J."/>
            <person name="Van Vliet A.H.M."/>
            <person name="Stringer S.C."/>
            <person name="Carter A.T."/>
            <person name="Peck M.W."/>
        </authorList>
    </citation>
    <scope>NUCLEOTIDE SEQUENCE [LARGE SCALE GENOMIC DNA]</scope>
    <source>
        <strain evidence="1 2">IFR 18/037</strain>
    </source>
</reference>
<comment type="caution">
    <text evidence="1">The sequence shown here is derived from an EMBL/GenBank/DDBJ whole genome shotgun (WGS) entry which is preliminary data.</text>
</comment>
<proteinExistence type="predicted"/>
<evidence type="ECO:0000313" key="2">
    <source>
        <dbReference type="Proteomes" id="UP000478995"/>
    </source>
</evidence>
<protein>
    <submittedName>
        <fullName evidence="1">Bacteriocin</fullName>
    </submittedName>
</protein>